<evidence type="ECO:0000313" key="2">
    <source>
        <dbReference type="Proteomes" id="UP000189739"/>
    </source>
</evidence>
<name>A0A1S9PMC4_9SPHI</name>
<reference evidence="1 2" key="1">
    <citation type="submission" date="2016-07" db="EMBL/GenBank/DDBJ databases">
        <title>Genomic analysis of zinc-resistant bacterium Mucilaginibacter pedocola TBZ30.</title>
        <authorList>
            <person name="Huang J."/>
            <person name="Tang J."/>
        </authorList>
    </citation>
    <scope>NUCLEOTIDE SEQUENCE [LARGE SCALE GENOMIC DNA]</scope>
    <source>
        <strain evidence="1 2">TBZ30</strain>
    </source>
</reference>
<protein>
    <submittedName>
        <fullName evidence="1">Uncharacterized protein</fullName>
    </submittedName>
</protein>
<sequence length="146" mass="16873">MADRETINHNLDMKRIYFTLVILLAAATLHAQQNGERPYTAAEKERWQKLSDGLGAAFPKTYKDWAFDPCNCRDFMLWAEFNKAKQPLTVVDNKNQPVGNHPYYEIKFIDDTEETENALNALEVEAVQNISDKTKYQSLLAHTRFC</sequence>
<dbReference type="EMBL" id="MBTF01000001">
    <property type="protein sequence ID" value="OOQ61708.1"/>
    <property type="molecule type" value="Genomic_DNA"/>
</dbReference>
<dbReference type="AlphaFoldDB" id="A0A1S9PMC4"/>
<keyword evidence="2" id="KW-1185">Reference proteome</keyword>
<organism evidence="1 2">
    <name type="scientific">Mucilaginibacter pedocola</name>
    <dbReference type="NCBI Taxonomy" id="1792845"/>
    <lineage>
        <taxon>Bacteria</taxon>
        <taxon>Pseudomonadati</taxon>
        <taxon>Bacteroidota</taxon>
        <taxon>Sphingobacteriia</taxon>
        <taxon>Sphingobacteriales</taxon>
        <taxon>Sphingobacteriaceae</taxon>
        <taxon>Mucilaginibacter</taxon>
    </lineage>
</organism>
<accession>A0A1S9PMC4</accession>
<proteinExistence type="predicted"/>
<dbReference type="STRING" id="1792845.BC343_01135"/>
<evidence type="ECO:0000313" key="1">
    <source>
        <dbReference type="EMBL" id="OOQ61708.1"/>
    </source>
</evidence>
<comment type="caution">
    <text evidence="1">The sequence shown here is derived from an EMBL/GenBank/DDBJ whole genome shotgun (WGS) entry which is preliminary data.</text>
</comment>
<gene>
    <name evidence="1" type="ORF">BC343_01135</name>
</gene>
<dbReference type="Proteomes" id="UP000189739">
    <property type="component" value="Unassembled WGS sequence"/>
</dbReference>